<comment type="subcellular location">
    <subcellularLocation>
        <location evidence="21">Cytoplasm</location>
    </subcellularLocation>
</comment>
<evidence type="ECO:0000256" key="17">
    <source>
        <dbReference type="ARBA" id="ARBA00023014"/>
    </source>
</evidence>
<evidence type="ECO:0000256" key="9">
    <source>
        <dbReference type="ARBA" id="ARBA00022576"/>
    </source>
</evidence>
<comment type="cofactor">
    <cofactor evidence="22">
        <name>[2Fe-2S] cluster</name>
        <dbReference type="ChEBI" id="CHEBI:190135"/>
    </cofactor>
    <text evidence="22">Binds 1 [2Fe-2S] cluster. The cluster is coordinated with 3 cysteines and 1 arginine.</text>
</comment>
<dbReference type="GO" id="GO:0005737">
    <property type="term" value="C:cytoplasm"/>
    <property type="evidence" value="ECO:0007669"/>
    <property type="project" value="UniProtKB-SubCell"/>
</dbReference>
<dbReference type="EC" id="2.8.1.6" evidence="22"/>
<keyword evidence="12 22" id="KW-0001">2Fe-2S</keyword>
<dbReference type="InterPro" id="IPR002684">
    <property type="entry name" value="Biotin_synth/BioAB"/>
</dbReference>
<dbReference type="SFLD" id="SFLDS00029">
    <property type="entry name" value="Radical_SAM"/>
    <property type="match status" value="1"/>
</dbReference>
<keyword evidence="11 22" id="KW-0949">S-adenosyl-L-methionine</keyword>
<dbReference type="PROSITE" id="PS51918">
    <property type="entry name" value="RADICAL_SAM"/>
    <property type="match status" value="1"/>
</dbReference>
<feature type="site" description="Participates in the substrate recognition with KAPA and in a stacking interaction with the adenine ring of SAM" evidence="21">
    <location>
        <position position="393"/>
    </location>
</feature>
<dbReference type="NCBIfam" id="NF004624">
    <property type="entry name" value="PRK05964.1"/>
    <property type="match status" value="1"/>
</dbReference>
<name>A0A7J4XDW7_9BACE</name>
<dbReference type="AlphaFoldDB" id="A0A7J4XDW7"/>
<comment type="function">
    <text evidence="2">Catalyzes two activities which are involved in the biotine biosynthesis: the conversion of dethiobiotin (DTB) to biotin by the insertion of a sulfur atom into dethiobiotin via a radical-based mechanism, and the transfer of the alpha-amino group from S-adenosyl-L-methionine (SAM) to 7-keto-8-aminopelargonic acid (KAPA) to form 7,8-diaminopelargonic acid (DAPA).</text>
</comment>
<dbReference type="Proteomes" id="UP000422221">
    <property type="component" value="Unassembled WGS sequence"/>
</dbReference>
<comment type="caution">
    <text evidence="24">The sequence shown here is derived from an EMBL/GenBank/DDBJ whole genome shotgun (WGS) entry which is preliminary data.</text>
</comment>
<keyword evidence="14 22" id="KW-0093">Biotin biosynthesis</keyword>
<comment type="function">
    <text evidence="21">Catalyzes the transfer of the alpha-amino group from S-adenosyl-L-methionine (SAM) to 7-keto-8-aminopelargonic acid (KAPA) to form 7,8-diaminopelargonic acid (DAPA). It is the only aminotransferase known to utilize SAM as an amino donor.</text>
</comment>
<dbReference type="PANTHER" id="PTHR42684">
    <property type="entry name" value="ADENOSYLMETHIONINE-8-AMINO-7-OXONONANOATE AMINOTRANSFERASE"/>
    <property type="match status" value="1"/>
</dbReference>
<evidence type="ECO:0000256" key="6">
    <source>
        <dbReference type="ARBA" id="ARBA00006507"/>
    </source>
</evidence>
<comment type="similarity">
    <text evidence="22">Belongs to the radical SAM superfamily. Biotin synthase family.</text>
</comment>
<keyword evidence="8 22" id="KW-0004">4Fe-4S</keyword>
<evidence type="ECO:0000256" key="18">
    <source>
        <dbReference type="ARBA" id="ARBA00023268"/>
    </source>
</evidence>
<keyword evidence="21" id="KW-0963">Cytoplasm</keyword>
<feature type="binding site" evidence="21">
    <location>
        <position position="428"/>
    </location>
    <ligand>
        <name>substrate</name>
    </ligand>
</feature>
<dbReference type="InterPro" id="IPR006638">
    <property type="entry name" value="Elp3/MiaA/NifB-like_rSAM"/>
</dbReference>
<keyword evidence="10 22" id="KW-0808">Transferase</keyword>
<dbReference type="PANTHER" id="PTHR42684:SF17">
    <property type="entry name" value="ADENOSYLMETHIONINE-8-AMINO-7-OXONONANOATE AMINOTRANSFERASE"/>
    <property type="match status" value="1"/>
</dbReference>
<feature type="binding site" evidence="22">
    <location>
        <position position="258"/>
    </location>
    <ligand>
        <name>[2Fe-2S] cluster</name>
        <dbReference type="ChEBI" id="CHEBI:190135"/>
    </ligand>
</feature>
<evidence type="ECO:0000256" key="3">
    <source>
        <dbReference type="ARBA" id="ARBA00004942"/>
    </source>
</evidence>
<feature type="binding site" evidence="22">
    <location>
        <position position="328"/>
    </location>
    <ligand>
        <name>[2Fe-2S] cluster</name>
        <dbReference type="ChEBI" id="CHEBI:190135"/>
    </ligand>
</feature>
<feature type="domain" description="Radical SAM core" evidence="23">
    <location>
        <begin position="104"/>
        <end position="330"/>
    </location>
</feature>
<keyword evidence="15 21" id="KW-0663">Pyridoxal phosphate</keyword>
<evidence type="ECO:0000256" key="5">
    <source>
        <dbReference type="ARBA" id="ARBA00005255"/>
    </source>
</evidence>
<keyword evidence="13 22" id="KW-0479">Metal-binding</keyword>
<comment type="similarity">
    <text evidence="6">In the C-terminal section; belongs to the class-III pyridoxal-phosphate-dependent aminotransferase family. BioA subfamily.</text>
</comment>
<evidence type="ECO:0000256" key="15">
    <source>
        <dbReference type="ARBA" id="ARBA00022898"/>
    </source>
</evidence>
<dbReference type="InterPro" id="IPR058240">
    <property type="entry name" value="rSAM_sf"/>
</dbReference>
<protein>
    <recommendedName>
        <fullName evidence="21 22">Multifunctional fusion protein</fullName>
    </recommendedName>
    <domain>
        <recommendedName>
            <fullName evidence="21">Adenosylmethionine-8-amino-7-oxononanoate aminotransferase</fullName>
            <ecNumber evidence="21">2.6.1.62</ecNumber>
        </recommendedName>
        <alternativeName>
            <fullName evidence="21">7,8-diamino-pelargonic acid aminotransferase</fullName>
        </alternativeName>
        <alternativeName>
            <fullName evidence="21">7,8-diaminononanoate synthase</fullName>
        </alternativeName>
        <alternativeName>
            <fullName evidence="21">Diaminopelargonic acid synthase</fullName>
            <shortName evidence="21">DANS</shortName>
            <shortName evidence="21">DAPA AT</shortName>
            <shortName evidence="21">DAPA aminotransferase</shortName>
        </alternativeName>
    </domain>
    <domain>
        <recommendedName>
            <fullName evidence="22">Biotin synthase</fullName>
            <ecNumber evidence="22">2.8.1.6</ecNumber>
        </recommendedName>
    </domain>
</protein>
<feature type="binding site" evidence="22">
    <location>
        <position position="166"/>
    </location>
    <ligand>
        <name>[2Fe-2S] cluster</name>
        <dbReference type="ChEBI" id="CHEBI:190135"/>
    </ligand>
</feature>
<feature type="binding site" evidence="21">
    <location>
        <position position="651"/>
    </location>
    <ligand>
        <name>substrate</name>
    </ligand>
</feature>
<dbReference type="FunFam" id="3.20.20.70:FF:000026">
    <property type="entry name" value="Biotin synthase"/>
    <property type="match status" value="1"/>
</dbReference>
<dbReference type="HAMAP" id="MF_00834">
    <property type="entry name" value="BioA"/>
    <property type="match status" value="1"/>
</dbReference>
<dbReference type="InterPro" id="IPR005814">
    <property type="entry name" value="Aminotrans_3"/>
</dbReference>
<feature type="binding site" evidence="21">
    <location>
        <position position="521"/>
    </location>
    <ligand>
        <name>substrate</name>
    </ligand>
</feature>
<evidence type="ECO:0000256" key="8">
    <source>
        <dbReference type="ARBA" id="ARBA00022485"/>
    </source>
</evidence>
<evidence type="ECO:0000256" key="19">
    <source>
        <dbReference type="ARBA" id="ARBA00048449"/>
    </source>
</evidence>
<dbReference type="UniPathway" id="UPA00078">
    <property type="reaction ID" value="UER00160"/>
</dbReference>
<dbReference type="InterPro" id="IPR010722">
    <property type="entry name" value="BATS_dom"/>
</dbReference>
<comment type="cofactor">
    <cofactor evidence="1 21">
        <name>pyridoxal 5'-phosphate</name>
        <dbReference type="ChEBI" id="CHEBI:597326"/>
    </cofactor>
</comment>
<dbReference type="SFLD" id="SFLDG01278">
    <property type="entry name" value="biotin_synthase_like"/>
    <property type="match status" value="1"/>
</dbReference>
<comment type="pathway">
    <text evidence="4 21">Cofactor biosynthesis; biotin biosynthesis; 7,8-diaminononanoate from 8-amino-7-oxononanoate (SAM route): step 1/1.</text>
</comment>
<feature type="binding site" evidence="22">
    <location>
        <position position="122"/>
    </location>
    <ligand>
        <name>[4Fe-4S] cluster</name>
        <dbReference type="ChEBI" id="CHEBI:49883"/>
        <note>4Fe-4S-S-AdoMet</note>
    </ligand>
</feature>
<dbReference type="HAMAP" id="MF_01694">
    <property type="entry name" value="BioB"/>
    <property type="match status" value="1"/>
</dbReference>
<feature type="binding site" evidence="22">
    <location>
        <position position="126"/>
    </location>
    <ligand>
        <name>[4Fe-4S] cluster</name>
        <dbReference type="ChEBI" id="CHEBI:49883"/>
        <note>4Fe-4S-S-AdoMet</note>
    </ligand>
</feature>
<dbReference type="GO" id="GO:0005506">
    <property type="term" value="F:iron ion binding"/>
    <property type="evidence" value="ECO:0007669"/>
    <property type="project" value="UniProtKB-UniRule"/>
</dbReference>
<dbReference type="RefSeq" id="WP_130059793.1">
    <property type="nucleotide sequence ID" value="NZ_JADNPJ010000005.1"/>
</dbReference>
<dbReference type="NCBIfam" id="NF005940">
    <property type="entry name" value="PRK07986.1"/>
    <property type="match status" value="1"/>
</dbReference>
<comment type="pathway">
    <text evidence="3 22">Cofactor biosynthesis; biotin biosynthesis; biotin from 7,8-diaminononanoate: step 2/2.</text>
</comment>
<feature type="binding site" evidence="21">
    <location>
        <position position="768"/>
    </location>
    <ligand>
        <name>substrate</name>
    </ligand>
</feature>
<evidence type="ECO:0000256" key="7">
    <source>
        <dbReference type="ARBA" id="ARBA00011738"/>
    </source>
</evidence>
<dbReference type="GO" id="GO:0051537">
    <property type="term" value="F:2 iron, 2 sulfur cluster binding"/>
    <property type="evidence" value="ECO:0007669"/>
    <property type="project" value="UniProtKB-KW"/>
</dbReference>
<evidence type="ECO:0000313" key="25">
    <source>
        <dbReference type="Proteomes" id="UP000422221"/>
    </source>
</evidence>
<comment type="function">
    <text evidence="22">Catalyzes the conversion of dethiobiotin (DTB) to biotin by the insertion of a sulfur atom into dethiobiotin via a radical-based mechanism.</text>
</comment>
<evidence type="ECO:0000259" key="23">
    <source>
        <dbReference type="PROSITE" id="PS51918"/>
    </source>
</evidence>
<comment type="subunit">
    <text evidence="7 22">Homodimer.</text>
</comment>
<dbReference type="NCBIfam" id="TIGR00433">
    <property type="entry name" value="bioB"/>
    <property type="match status" value="1"/>
</dbReference>
<evidence type="ECO:0000256" key="12">
    <source>
        <dbReference type="ARBA" id="ARBA00022714"/>
    </source>
</evidence>
<dbReference type="FunFam" id="3.40.640.10:FF:000041">
    <property type="entry name" value="Adenosylmethionine-8-amino-7-oxononanoate aminotransferase"/>
    <property type="match status" value="1"/>
</dbReference>
<sequence length="813" mass="90326">MKTIRHTHKPVVRFRCWSRKGYAAFASLGRQVTIGQLHLNVTERSLSKQKAAQTIPFNLFMTIEEMKDQVLGGIDITPEQAAWLANTADKEALYAAAHEITVARAQHEFDMCSIINAKSGRCPENCKWCAQSSHYQTQAEVYDLVSKDECLRQAQYNEAQGVARFSLVTSGRKPSPKQLTLLCDSVRHMRRHSSIRLCASLGLLEENELRALYDAGVTRYHCNLETAPSYFPRLCSTHTQEQKLTTLRAARQVGMDICCGGIIGMGETMEQRIEFAFTLKELGVQSIPINLLSPIPGTPLEHTSSLSEEEVLTAIALFRFINPTAYLRFAGGRSQLSPETMKRALHIGINSAIVGDLLTTLGSKVSEDKQMIREAGYELPSSPFDREHLWHPYTSTTHPLPVYKVARADGATITLSDGTVLVEGMSSWWCAVHGYNHPVLNNAAQEQLAKMSHVMFGGLTHDPAIELGKLLLPLVPPSMQKIFYADSGSVAVEVALKMAVQYWYAAGKAEKSNFVTIRNGYHGDTWNAMSVCDPVTGMHSLFGSALPIRYFVPQPKSRFDGEWNPEDILPLKKVIEEHACELAALILEPIVQGAGGMWFYHPQYLREAEKLCREHGILIIFDEIATGFGRTGKLFAWEHAGVEPDIMCIGKALTGGYMTLSAVLTTNEVADKISNHAPEAFMHGPTFMGNPLACAVACASVKLLLESGWQKKVQCIEEQLKRELAPARALSSVADVRILGAIGVIETRQPVDMAYMQQRFIEEGIWVRPFGKLVYLMPPFIITPEQLTRLTNGIVKIMNNLPMCQCANMPMRE</sequence>
<evidence type="ECO:0000256" key="10">
    <source>
        <dbReference type="ARBA" id="ARBA00022679"/>
    </source>
</evidence>
<reference evidence="24 25" key="1">
    <citation type="journal article" date="2019" name="Nat. Med.">
        <title>A library of human gut bacterial isolates paired with longitudinal multiomics data enables mechanistic microbiome research.</title>
        <authorList>
            <person name="Poyet M."/>
            <person name="Groussin M."/>
            <person name="Gibbons S.M."/>
            <person name="Avila-Pacheco J."/>
            <person name="Jiang X."/>
            <person name="Kearney S.M."/>
            <person name="Perrotta A.R."/>
            <person name="Berdy B."/>
            <person name="Zhao S."/>
            <person name="Lieberman T.D."/>
            <person name="Swanson P.K."/>
            <person name="Smith M."/>
            <person name="Roesemann S."/>
            <person name="Alexander J.E."/>
            <person name="Rich S.A."/>
            <person name="Livny J."/>
            <person name="Vlamakis H."/>
            <person name="Clish C."/>
            <person name="Bullock K."/>
            <person name="Deik A."/>
            <person name="Scott J."/>
            <person name="Pierce K.A."/>
            <person name="Xavier R.J."/>
            <person name="Alm E.J."/>
        </authorList>
    </citation>
    <scope>NUCLEOTIDE SEQUENCE [LARGE SCALE GENOMIC DNA]</scope>
    <source>
        <strain evidence="24 25">BIOML-A10</strain>
    </source>
</reference>
<dbReference type="EC" id="2.6.1.62" evidence="21"/>
<dbReference type="CDD" id="cd00610">
    <property type="entry name" value="OAT_like"/>
    <property type="match status" value="1"/>
</dbReference>
<dbReference type="GO" id="GO:0004015">
    <property type="term" value="F:adenosylmethionine-8-amino-7-oxononanoate transaminase activity"/>
    <property type="evidence" value="ECO:0007669"/>
    <property type="project" value="UniProtKB-UniRule"/>
</dbReference>
<dbReference type="EMBL" id="VWMK01000025">
    <property type="protein sequence ID" value="KAA3758885.1"/>
    <property type="molecule type" value="Genomic_DNA"/>
</dbReference>
<dbReference type="GO" id="GO:0009102">
    <property type="term" value="P:biotin biosynthetic process"/>
    <property type="evidence" value="ECO:0007669"/>
    <property type="project" value="UniProtKB-UniRule"/>
</dbReference>
<evidence type="ECO:0000313" key="24">
    <source>
        <dbReference type="EMBL" id="KAA3758885.1"/>
    </source>
</evidence>
<dbReference type="PROSITE" id="PS00600">
    <property type="entry name" value="AA_TRANSFER_CLASS_3"/>
    <property type="match status" value="1"/>
</dbReference>
<evidence type="ECO:0000256" key="4">
    <source>
        <dbReference type="ARBA" id="ARBA00005063"/>
    </source>
</evidence>
<dbReference type="InterPro" id="IPR013785">
    <property type="entry name" value="Aldolase_TIM"/>
</dbReference>
<dbReference type="SMART" id="SM00729">
    <property type="entry name" value="Elp3"/>
    <property type="match status" value="1"/>
</dbReference>
<dbReference type="InterPro" id="IPR049704">
    <property type="entry name" value="Aminotrans_3_PPA_site"/>
</dbReference>
<keyword evidence="16 22" id="KW-0408">Iron</keyword>
<dbReference type="InterPro" id="IPR015422">
    <property type="entry name" value="PyrdxlP-dep_Trfase_small"/>
</dbReference>
<dbReference type="Gene3D" id="3.90.1150.10">
    <property type="entry name" value="Aspartate Aminotransferase, domain 1"/>
    <property type="match status" value="1"/>
</dbReference>
<comment type="cofactor">
    <cofactor evidence="22">
        <name>[4Fe-4S] cluster</name>
        <dbReference type="ChEBI" id="CHEBI:49883"/>
    </cofactor>
    <text evidence="22">Binds 1 [4Fe-4S] cluster. The cluster is coordinated with 3 cysteines and an exchangeable S-adenosyl-L-methionine.</text>
</comment>
<dbReference type="GO" id="GO:0051539">
    <property type="term" value="F:4 iron, 4 sulfur cluster binding"/>
    <property type="evidence" value="ECO:0007669"/>
    <property type="project" value="UniProtKB-KW"/>
</dbReference>
<feature type="modified residue" description="N6-(pyridoxal phosphate)lysine" evidence="21">
    <location>
        <position position="651"/>
    </location>
</feature>
<feature type="binding site" evidence="22">
    <location>
        <position position="129"/>
    </location>
    <ligand>
        <name>[4Fe-4S] cluster</name>
        <dbReference type="ChEBI" id="CHEBI:49883"/>
        <note>4Fe-4S-S-AdoMet</note>
    </ligand>
</feature>
<accession>A0A7J4XDW7</accession>
<comment type="similarity">
    <text evidence="21">Belongs to the class-III pyridoxal-phosphate-dependent aminotransferase family. BioA subfamily.</text>
</comment>
<dbReference type="Pfam" id="PF04055">
    <property type="entry name" value="Radical_SAM"/>
    <property type="match status" value="1"/>
</dbReference>
<feature type="binding site" evidence="21">
    <location>
        <position position="684"/>
    </location>
    <ligand>
        <name>substrate</name>
    </ligand>
</feature>
<evidence type="ECO:0000256" key="11">
    <source>
        <dbReference type="ARBA" id="ARBA00022691"/>
    </source>
</evidence>
<feature type="binding site" evidence="22">
    <location>
        <position position="198"/>
    </location>
    <ligand>
        <name>[2Fe-2S] cluster</name>
        <dbReference type="ChEBI" id="CHEBI:190135"/>
    </ligand>
</feature>
<dbReference type="SUPFAM" id="SSF53383">
    <property type="entry name" value="PLP-dependent transferases"/>
    <property type="match status" value="1"/>
</dbReference>
<evidence type="ECO:0000256" key="1">
    <source>
        <dbReference type="ARBA" id="ARBA00001933"/>
    </source>
</evidence>
<dbReference type="Pfam" id="PF06968">
    <property type="entry name" value="BATS"/>
    <property type="match status" value="1"/>
</dbReference>
<evidence type="ECO:0000256" key="2">
    <source>
        <dbReference type="ARBA" id="ARBA00003991"/>
    </source>
</evidence>
<dbReference type="SMART" id="SM00876">
    <property type="entry name" value="BATS"/>
    <property type="match status" value="1"/>
</dbReference>
<evidence type="ECO:0000256" key="20">
    <source>
        <dbReference type="ARBA" id="ARBA00051157"/>
    </source>
</evidence>
<comment type="catalytic activity">
    <reaction evidence="19 21">
        <text>(8S)-8-amino-7-oxononanoate + S-adenosyl-L-methionine = S-adenosyl-4-methylsulfanyl-2-oxobutanoate + (7R,8S)-7,8-diammoniononanoate</text>
        <dbReference type="Rhea" id="RHEA:16861"/>
        <dbReference type="ChEBI" id="CHEBI:16490"/>
        <dbReference type="ChEBI" id="CHEBI:59789"/>
        <dbReference type="ChEBI" id="CHEBI:149468"/>
        <dbReference type="ChEBI" id="CHEBI:149469"/>
        <dbReference type="EC" id="2.6.1.62"/>
    </reaction>
</comment>
<organism evidence="24 25">
    <name type="scientific">Bacteroides salyersiae</name>
    <dbReference type="NCBI Taxonomy" id="291644"/>
    <lineage>
        <taxon>Bacteria</taxon>
        <taxon>Pseudomonadati</taxon>
        <taxon>Bacteroidota</taxon>
        <taxon>Bacteroidia</taxon>
        <taxon>Bacteroidales</taxon>
        <taxon>Bacteroidaceae</taxon>
        <taxon>Bacteroides</taxon>
    </lineage>
</organism>
<keyword evidence="17 22" id="KW-0411">Iron-sulfur</keyword>
<dbReference type="Pfam" id="PF00202">
    <property type="entry name" value="Aminotran_3"/>
    <property type="match status" value="1"/>
</dbReference>
<dbReference type="Gene3D" id="3.40.640.10">
    <property type="entry name" value="Type I PLP-dependent aspartate aminotransferase-like (Major domain)"/>
    <property type="match status" value="1"/>
</dbReference>
<dbReference type="CDD" id="cd01335">
    <property type="entry name" value="Radical_SAM"/>
    <property type="match status" value="1"/>
</dbReference>
<comment type="catalytic activity">
    <reaction evidence="20 22">
        <text>(4R,5S)-dethiobiotin + (sulfur carrier)-SH + 2 reduced [2Fe-2S]-[ferredoxin] + 2 S-adenosyl-L-methionine = (sulfur carrier)-H + biotin + 2 5'-deoxyadenosine + 2 L-methionine + 2 oxidized [2Fe-2S]-[ferredoxin]</text>
        <dbReference type="Rhea" id="RHEA:22060"/>
        <dbReference type="Rhea" id="RHEA-COMP:10000"/>
        <dbReference type="Rhea" id="RHEA-COMP:10001"/>
        <dbReference type="Rhea" id="RHEA-COMP:14737"/>
        <dbReference type="Rhea" id="RHEA-COMP:14739"/>
        <dbReference type="ChEBI" id="CHEBI:17319"/>
        <dbReference type="ChEBI" id="CHEBI:29917"/>
        <dbReference type="ChEBI" id="CHEBI:33737"/>
        <dbReference type="ChEBI" id="CHEBI:33738"/>
        <dbReference type="ChEBI" id="CHEBI:57586"/>
        <dbReference type="ChEBI" id="CHEBI:57844"/>
        <dbReference type="ChEBI" id="CHEBI:59789"/>
        <dbReference type="ChEBI" id="CHEBI:64428"/>
        <dbReference type="ChEBI" id="CHEBI:149473"/>
        <dbReference type="EC" id="2.8.1.6"/>
    </reaction>
</comment>
<comment type="similarity">
    <text evidence="5">In the N-terminal section; belongs to the radical SAM superfamily. Biotin synthase family.</text>
</comment>
<dbReference type="GO" id="GO:0004076">
    <property type="term" value="F:biotin synthase activity"/>
    <property type="evidence" value="ECO:0007669"/>
    <property type="project" value="UniProtKB-UniRule"/>
</dbReference>
<evidence type="ECO:0000256" key="16">
    <source>
        <dbReference type="ARBA" id="ARBA00023004"/>
    </source>
</evidence>
<dbReference type="NCBIfam" id="TIGR00508">
    <property type="entry name" value="bioA"/>
    <property type="match status" value="1"/>
</dbReference>
<evidence type="ECO:0000256" key="13">
    <source>
        <dbReference type="ARBA" id="ARBA00022723"/>
    </source>
</evidence>
<keyword evidence="18" id="KW-0511">Multifunctional enzyme</keyword>
<evidence type="ECO:0000256" key="21">
    <source>
        <dbReference type="HAMAP-Rule" id="MF_00834"/>
    </source>
</evidence>
<dbReference type="InterPro" id="IPR005815">
    <property type="entry name" value="BioA"/>
</dbReference>
<evidence type="ECO:0000256" key="14">
    <source>
        <dbReference type="ARBA" id="ARBA00022756"/>
    </source>
</evidence>
<feature type="binding site" evidence="21">
    <location>
        <begin position="488"/>
        <end position="489"/>
    </location>
    <ligand>
        <name>pyridoxal 5'-phosphate</name>
        <dbReference type="ChEBI" id="CHEBI:597326"/>
    </ligand>
</feature>
<evidence type="ECO:0000256" key="22">
    <source>
        <dbReference type="HAMAP-Rule" id="MF_01694"/>
    </source>
</evidence>
<dbReference type="Gene3D" id="3.20.20.70">
    <property type="entry name" value="Aldolase class I"/>
    <property type="match status" value="1"/>
</dbReference>
<dbReference type="InterPro" id="IPR015424">
    <property type="entry name" value="PyrdxlP-dep_Trfase"/>
</dbReference>
<gene>
    <name evidence="22" type="primary">bioB</name>
    <name evidence="21" type="synonym">bioA</name>
    <name evidence="24" type="ORF">F3F73_20310</name>
</gene>
<proteinExistence type="inferred from homology"/>
<dbReference type="SFLD" id="SFLDG01060">
    <property type="entry name" value="BATS_domain_containing"/>
    <property type="match status" value="1"/>
</dbReference>
<dbReference type="GO" id="GO:0030170">
    <property type="term" value="F:pyridoxal phosphate binding"/>
    <property type="evidence" value="ECO:0007669"/>
    <property type="project" value="UniProtKB-UniRule"/>
</dbReference>
<feature type="binding site" evidence="21">
    <location>
        <position position="622"/>
    </location>
    <ligand>
        <name>pyridoxal 5'-phosphate</name>
        <dbReference type="ChEBI" id="CHEBI:597326"/>
    </ligand>
</feature>
<keyword evidence="9 21" id="KW-0032">Aminotransferase</keyword>
<dbReference type="InterPro" id="IPR015421">
    <property type="entry name" value="PyrdxlP-dep_Trfase_major"/>
</dbReference>
<dbReference type="SUPFAM" id="SSF102114">
    <property type="entry name" value="Radical SAM enzymes"/>
    <property type="match status" value="1"/>
</dbReference>
<feature type="binding site" evidence="21">
    <location>
        <begin position="685"/>
        <end position="686"/>
    </location>
    <ligand>
        <name>pyridoxal 5'-phosphate</name>
        <dbReference type="ChEBI" id="CHEBI:597326"/>
    </ligand>
</feature>
<dbReference type="InterPro" id="IPR007197">
    <property type="entry name" value="rSAM"/>
</dbReference>